<dbReference type="AlphaFoldDB" id="A0ABD4T444"/>
<dbReference type="RefSeq" id="WP_166282257.1">
    <property type="nucleotide sequence ID" value="NZ_JTHE03000062.1"/>
</dbReference>
<sequence length="65" mass="7481">MSDMITIESKLHEPRRFDSFFGPVTLHPGLNFQVSARLWKNLKKVNPDVQSLLDQDLLREVGEDA</sequence>
<organism evidence="1 2">
    <name type="scientific">Lyngbya confervoides BDU141951</name>
    <dbReference type="NCBI Taxonomy" id="1574623"/>
    <lineage>
        <taxon>Bacteria</taxon>
        <taxon>Bacillati</taxon>
        <taxon>Cyanobacteriota</taxon>
        <taxon>Cyanophyceae</taxon>
        <taxon>Oscillatoriophycideae</taxon>
        <taxon>Oscillatoriales</taxon>
        <taxon>Microcoleaceae</taxon>
        <taxon>Lyngbya</taxon>
    </lineage>
</organism>
<evidence type="ECO:0000313" key="2">
    <source>
        <dbReference type="Proteomes" id="UP000031561"/>
    </source>
</evidence>
<gene>
    <name evidence="1" type="ORF">QQ91_0011755</name>
</gene>
<evidence type="ECO:0000313" key="1">
    <source>
        <dbReference type="EMBL" id="MCM1983492.1"/>
    </source>
</evidence>
<accession>A0ABD4T444</accession>
<protein>
    <submittedName>
        <fullName evidence="1">Uncharacterized protein</fullName>
    </submittedName>
</protein>
<comment type="caution">
    <text evidence="1">The sequence shown here is derived from an EMBL/GenBank/DDBJ whole genome shotgun (WGS) entry which is preliminary data.</text>
</comment>
<keyword evidence="2" id="KW-1185">Reference proteome</keyword>
<reference evidence="1 2" key="1">
    <citation type="journal article" date="2015" name="Genome Announc.">
        <title>Draft Genome Sequence of Filamentous Marine Cyanobacterium Lyngbya confervoides Strain BDU141951.</title>
        <authorList>
            <person name="Chandrababunaidu M.M."/>
            <person name="Sen D."/>
            <person name="Tripathy S."/>
        </authorList>
    </citation>
    <scope>NUCLEOTIDE SEQUENCE [LARGE SCALE GENOMIC DNA]</scope>
    <source>
        <strain evidence="1 2">BDU141951</strain>
    </source>
</reference>
<proteinExistence type="predicted"/>
<name>A0ABD4T444_9CYAN</name>
<dbReference type="EMBL" id="JTHE03000062">
    <property type="protein sequence ID" value="MCM1983492.1"/>
    <property type="molecule type" value="Genomic_DNA"/>
</dbReference>
<dbReference type="Proteomes" id="UP000031561">
    <property type="component" value="Unassembled WGS sequence"/>
</dbReference>